<protein>
    <submittedName>
        <fullName evidence="1">Uncharacterized protein</fullName>
    </submittedName>
</protein>
<dbReference type="AlphaFoldDB" id="A0A2K3MFB0"/>
<dbReference type="Proteomes" id="UP000236291">
    <property type="component" value="Unassembled WGS sequence"/>
</dbReference>
<reference evidence="1 2" key="2">
    <citation type="journal article" date="2017" name="Front. Plant Sci.">
        <title>Gene Classification and Mining of Molecular Markers Useful in Red Clover (Trifolium pratense) Breeding.</title>
        <authorList>
            <person name="Istvanek J."/>
            <person name="Dluhosova J."/>
            <person name="Dluhos P."/>
            <person name="Patkova L."/>
            <person name="Nedelnik J."/>
            <person name="Repkova J."/>
        </authorList>
    </citation>
    <scope>NUCLEOTIDE SEQUENCE [LARGE SCALE GENOMIC DNA]</scope>
    <source>
        <strain evidence="2">cv. Tatra</strain>
        <tissue evidence="1">Young leaves</tissue>
    </source>
</reference>
<gene>
    <name evidence="1" type="ORF">L195_g045598</name>
</gene>
<name>A0A2K3MFB0_TRIPR</name>
<sequence length="99" mass="10668">RCSDAKVSESEAEIFDAGKIPLPSFQQFPPSSTKDTSVHTIIPPILQLQSDIPAEPTALPATNSPQPVITDNQEPAVSHKQFYLSFGPNRSGSSNISDF</sequence>
<proteinExistence type="predicted"/>
<accession>A0A2K3MFB0</accession>
<feature type="non-terminal residue" evidence="1">
    <location>
        <position position="1"/>
    </location>
</feature>
<dbReference type="EMBL" id="ASHM01059928">
    <property type="protein sequence ID" value="PNX89478.1"/>
    <property type="molecule type" value="Genomic_DNA"/>
</dbReference>
<evidence type="ECO:0000313" key="2">
    <source>
        <dbReference type="Proteomes" id="UP000236291"/>
    </source>
</evidence>
<comment type="caution">
    <text evidence="1">The sequence shown here is derived from an EMBL/GenBank/DDBJ whole genome shotgun (WGS) entry which is preliminary data.</text>
</comment>
<evidence type="ECO:0000313" key="1">
    <source>
        <dbReference type="EMBL" id="PNX89478.1"/>
    </source>
</evidence>
<reference evidence="1 2" key="1">
    <citation type="journal article" date="2014" name="Am. J. Bot.">
        <title>Genome assembly and annotation for red clover (Trifolium pratense; Fabaceae).</title>
        <authorList>
            <person name="Istvanek J."/>
            <person name="Jaros M."/>
            <person name="Krenek A."/>
            <person name="Repkova J."/>
        </authorList>
    </citation>
    <scope>NUCLEOTIDE SEQUENCE [LARGE SCALE GENOMIC DNA]</scope>
    <source>
        <strain evidence="2">cv. Tatra</strain>
        <tissue evidence="1">Young leaves</tissue>
    </source>
</reference>
<organism evidence="1 2">
    <name type="scientific">Trifolium pratense</name>
    <name type="common">Red clover</name>
    <dbReference type="NCBI Taxonomy" id="57577"/>
    <lineage>
        <taxon>Eukaryota</taxon>
        <taxon>Viridiplantae</taxon>
        <taxon>Streptophyta</taxon>
        <taxon>Embryophyta</taxon>
        <taxon>Tracheophyta</taxon>
        <taxon>Spermatophyta</taxon>
        <taxon>Magnoliopsida</taxon>
        <taxon>eudicotyledons</taxon>
        <taxon>Gunneridae</taxon>
        <taxon>Pentapetalae</taxon>
        <taxon>rosids</taxon>
        <taxon>fabids</taxon>
        <taxon>Fabales</taxon>
        <taxon>Fabaceae</taxon>
        <taxon>Papilionoideae</taxon>
        <taxon>50 kb inversion clade</taxon>
        <taxon>NPAAA clade</taxon>
        <taxon>Hologalegina</taxon>
        <taxon>IRL clade</taxon>
        <taxon>Trifolieae</taxon>
        <taxon>Trifolium</taxon>
    </lineage>
</organism>